<organism evidence="4">
    <name type="scientific">Caulobacter sp. 73W</name>
    <dbReference type="NCBI Taxonomy" id="3161137"/>
    <lineage>
        <taxon>Bacteria</taxon>
        <taxon>Pseudomonadati</taxon>
        <taxon>Pseudomonadota</taxon>
        <taxon>Alphaproteobacteria</taxon>
        <taxon>Caulobacterales</taxon>
        <taxon>Caulobacteraceae</taxon>
        <taxon>Caulobacter</taxon>
    </lineage>
</organism>
<keyword evidence="2" id="KW-0732">Signal</keyword>
<dbReference type="Gene3D" id="2.40.128.20">
    <property type="match status" value="1"/>
</dbReference>
<comment type="subunit">
    <text evidence="2">Homodimer.</text>
</comment>
<dbReference type="RefSeq" id="WP_369057914.1">
    <property type="nucleotide sequence ID" value="NZ_CP158375.1"/>
</dbReference>
<dbReference type="EMBL" id="CP158375">
    <property type="protein sequence ID" value="XDO95060.1"/>
    <property type="molecule type" value="Genomic_DNA"/>
</dbReference>
<dbReference type="PIRSF" id="PIRSF036893">
    <property type="entry name" value="Lipocalin_ApoD"/>
    <property type="match status" value="1"/>
</dbReference>
<dbReference type="InterPro" id="IPR000566">
    <property type="entry name" value="Lipocln_cytosolic_FA-bd_dom"/>
</dbReference>
<dbReference type="GO" id="GO:0009279">
    <property type="term" value="C:cell outer membrane"/>
    <property type="evidence" value="ECO:0007669"/>
    <property type="project" value="UniProtKB-SubCell"/>
</dbReference>
<dbReference type="AlphaFoldDB" id="A0AB39KN15"/>
<comment type="similarity">
    <text evidence="1 2">Belongs to the calycin superfamily. Lipocalin family.</text>
</comment>
<reference evidence="4" key="1">
    <citation type="submission" date="2024-06" db="EMBL/GenBank/DDBJ databases">
        <title>Caulobacter inopinatus, sp. nov.</title>
        <authorList>
            <person name="Donachie S.P."/>
        </authorList>
    </citation>
    <scope>NUCLEOTIDE SEQUENCE</scope>
    <source>
        <strain evidence="4">73W</strain>
    </source>
</reference>
<dbReference type="PANTHER" id="PTHR10612">
    <property type="entry name" value="APOLIPOPROTEIN D"/>
    <property type="match status" value="1"/>
</dbReference>
<dbReference type="GO" id="GO:0006950">
    <property type="term" value="P:response to stress"/>
    <property type="evidence" value="ECO:0007669"/>
    <property type="project" value="UniProtKB-ARBA"/>
</dbReference>
<dbReference type="Pfam" id="PF08212">
    <property type="entry name" value="Lipocalin_2"/>
    <property type="match status" value="1"/>
</dbReference>
<gene>
    <name evidence="4" type="ORF">ABOZ73_09480</name>
</gene>
<proteinExistence type="inferred from homology"/>
<dbReference type="CDD" id="cd19438">
    <property type="entry name" value="lipocalin_Blc-like"/>
    <property type="match status" value="1"/>
</dbReference>
<feature type="signal peptide" evidence="2">
    <location>
        <begin position="1"/>
        <end position="23"/>
    </location>
</feature>
<keyword evidence="2" id="KW-0449">Lipoprotein</keyword>
<dbReference type="GO" id="GO:0008289">
    <property type="term" value="F:lipid binding"/>
    <property type="evidence" value="ECO:0007669"/>
    <property type="project" value="UniProtKB-UniRule"/>
</dbReference>
<dbReference type="InterPro" id="IPR022271">
    <property type="entry name" value="Lipocalin_ApoD"/>
</dbReference>
<dbReference type="PRINTS" id="PR01171">
    <property type="entry name" value="BCTLIPOCALIN"/>
</dbReference>
<feature type="chain" id="PRO_5044050190" description="Outer membrane lipoprotein Blc" evidence="2">
    <location>
        <begin position="24"/>
        <end position="183"/>
    </location>
</feature>
<dbReference type="InterPro" id="IPR012674">
    <property type="entry name" value="Calycin"/>
</dbReference>
<accession>A0AB39KN15</accession>
<dbReference type="PANTHER" id="PTHR10612:SF34">
    <property type="entry name" value="APOLIPOPROTEIN D"/>
    <property type="match status" value="1"/>
</dbReference>
<dbReference type="PROSITE" id="PS51257">
    <property type="entry name" value="PROKAR_LIPOPROTEIN"/>
    <property type="match status" value="1"/>
</dbReference>
<dbReference type="SUPFAM" id="SSF50814">
    <property type="entry name" value="Lipocalins"/>
    <property type="match status" value="1"/>
</dbReference>
<keyword evidence="2" id="KW-0998">Cell outer membrane</keyword>
<comment type="function">
    <text evidence="2">Involved in the storage or transport of lipids necessary for membrane maintenance under stressful conditions. Displays a binding preference for lysophospholipids.</text>
</comment>
<sequence length="183" mass="19718">MRRAALPLAVTTALALTAAACFGGPSGNKAVPEPAKPVALGRYLGLWYEIARYDQSFEVGCEGVTAEYAKRPDGLISVKNTCREGGPDGAVRVSEGKAKIVEGSDGAKLKVSFFGPFFFGNYWVLDRAEDYSWAIIGEGSGKYLWILSRQAVLPEAERDALIGRAKTMGYDVGRLKIVRQPPA</sequence>
<keyword evidence="2" id="KW-0472">Membrane</keyword>
<comment type="subcellular location">
    <subcellularLocation>
        <location evidence="2">Cell outer membrane</location>
    </subcellularLocation>
</comment>
<feature type="domain" description="Lipocalin/cytosolic fatty-acid binding" evidence="3">
    <location>
        <begin position="39"/>
        <end position="180"/>
    </location>
</feature>
<dbReference type="InterPro" id="IPR047202">
    <property type="entry name" value="Lipocalin_Blc-like_dom"/>
</dbReference>
<evidence type="ECO:0000256" key="2">
    <source>
        <dbReference type="PIRNR" id="PIRNR036893"/>
    </source>
</evidence>
<dbReference type="InterPro" id="IPR002446">
    <property type="entry name" value="Lipocalin_bac"/>
</dbReference>
<evidence type="ECO:0000313" key="4">
    <source>
        <dbReference type="EMBL" id="XDO95060.1"/>
    </source>
</evidence>
<keyword evidence="2" id="KW-0446">Lipid-binding</keyword>
<evidence type="ECO:0000256" key="1">
    <source>
        <dbReference type="ARBA" id="ARBA00006889"/>
    </source>
</evidence>
<name>A0AB39KN15_9CAUL</name>
<protein>
    <recommendedName>
        <fullName evidence="2">Outer membrane lipoprotein Blc</fullName>
    </recommendedName>
</protein>
<evidence type="ECO:0000259" key="3">
    <source>
        <dbReference type="Pfam" id="PF08212"/>
    </source>
</evidence>